<proteinExistence type="predicted"/>
<dbReference type="Gene3D" id="3.40.50.360">
    <property type="match status" value="1"/>
</dbReference>
<feature type="compositionally biased region" description="Basic and acidic residues" evidence="1">
    <location>
        <begin position="215"/>
        <end position="234"/>
    </location>
</feature>
<dbReference type="KEGG" id="nsr:NS506_04354"/>
<evidence type="ECO:0000259" key="2">
    <source>
        <dbReference type="PROSITE" id="PS50902"/>
    </source>
</evidence>
<dbReference type="RefSeq" id="WP_071344109.1">
    <property type="nucleotide sequence ID" value="NZ_CP017839.1"/>
</dbReference>
<dbReference type="SUPFAM" id="SSF52218">
    <property type="entry name" value="Flavoproteins"/>
    <property type="match status" value="1"/>
</dbReference>
<dbReference type="InterPro" id="IPR052200">
    <property type="entry name" value="Protoporphyrinogen_IX_DH"/>
</dbReference>
<dbReference type="PANTHER" id="PTHR38030:SF2">
    <property type="entry name" value="PROTOPORPHYRINOGEN IX DEHYDROGENASE [QUINONE]"/>
    <property type="match status" value="1"/>
</dbReference>
<feature type="region of interest" description="Disordered" evidence="1">
    <location>
        <begin position="173"/>
        <end position="234"/>
    </location>
</feature>
<dbReference type="EC" id="1.3.5.3" evidence="3"/>
<name>A0ABC8AVV4_9NOCA</name>
<dbReference type="InterPro" id="IPR008254">
    <property type="entry name" value="Flavodoxin/NO_synth"/>
</dbReference>
<dbReference type="Proteomes" id="UP000180166">
    <property type="component" value="Chromosome"/>
</dbReference>
<dbReference type="InterPro" id="IPR026816">
    <property type="entry name" value="Flavodoxin_dom"/>
</dbReference>
<reference evidence="3 4" key="1">
    <citation type="submission" date="2016-10" db="EMBL/GenBank/DDBJ databases">
        <title>Genome sequence of Nocardia seriolae strain EM150506, isolated from Anguila japonica.</title>
        <authorList>
            <person name="Han H.-J."/>
        </authorList>
    </citation>
    <scope>NUCLEOTIDE SEQUENCE [LARGE SCALE GENOMIC DNA]</scope>
    <source>
        <strain evidence="3 4">EM150506</strain>
    </source>
</reference>
<dbReference type="InterPro" id="IPR029039">
    <property type="entry name" value="Flavoprotein-like_sf"/>
</dbReference>
<dbReference type="GO" id="GO:0016491">
    <property type="term" value="F:oxidoreductase activity"/>
    <property type="evidence" value="ECO:0007669"/>
    <property type="project" value="UniProtKB-KW"/>
</dbReference>
<accession>A0ABC8AVV4</accession>
<evidence type="ECO:0000313" key="3">
    <source>
        <dbReference type="EMBL" id="APA98402.1"/>
    </source>
</evidence>
<organism evidence="3 4">
    <name type="scientific">Nocardia seriolae</name>
    <dbReference type="NCBI Taxonomy" id="37332"/>
    <lineage>
        <taxon>Bacteria</taxon>
        <taxon>Bacillati</taxon>
        <taxon>Actinomycetota</taxon>
        <taxon>Actinomycetes</taxon>
        <taxon>Mycobacteriales</taxon>
        <taxon>Nocardiaceae</taxon>
        <taxon>Nocardia</taxon>
    </lineage>
</organism>
<dbReference type="PROSITE" id="PS50902">
    <property type="entry name" value="FLAVODOXIN_LIKE"/>
    <property type="match status" value="1"/>
</dbReference>
<dbReference type="EMBL" id="CP017839">
    <property type="protein sequence ID" value="APA98402.1"/>
    <property type="molecule type" value="Genomic_DNA"/>
</dbReference>
<dbReference type="PANTHER" id="PTHR38030">
    <property type="entry name" value="PROTOPORPHYRINOGEN IX DEHYDROGENASE [MENAQUINONE]"/>
    <property type="match status" value="1"/>
</dbReference>
<gene>
    <name evidence="3" type="ORF">NS506_04354</name>
</gene>
<dbReference type="Pfam" id="PF12724">
    <property type="entry name" value="Flavodoxin_5"/>
    <property type="match status" value="1"/>
</dbReference>
<evidence type="ECO:0000256" key="1">
    <source>
        <dbReference type="SAM" id="MobiDB-lite"/>
    </source>
</evidence>
<protein>
    <submittedName>
        <fullName evidence="3">Protoporphyrinogen IX dehydrogenase (Menaquinone)</fullName>
        <ecNumber evidence="3">1.3.5.3</ecNumber>
    </submittedName>
</protein>
<dbReference type="AlphaFoldDB" id="A0ABC8AVV4"/>
<evidence type="ECO:0000313" key="4">
    <source>
        <dbReference type="Proteomes" id="UP000180166"/>
    </source>
</evidence>
<sequence length="234" mass="26256">MKAVILVAYASRYGSTREVATRISEVLRKPGFQVECRPMSTVSSLADYRTVVCGAPFYYGRWPRQARRFLSRFGPELVHRDVAVFGTGRVGDEQTEQQARAQLDQLLTRYDWLHPFTTAMFGGRWDPESLTGVHRLFLHLPASPLRGLPAADLRDWNAIEDWAARIARMVKSGAAQPESHESGPGHTRSGVPLSLIAEYAADQQRPEPRAAQPESHSKRPESHGKRLESHGNKE</sequence>
<feature type="domain" description="Flavodoxin-like" evidence="2">
    <location>
        <begin position="5"/>
        <end position="167"/>
    </location>
</feature>
<keyword evidence="3" id="KW-0560">Oxidoreductase</keyword>